<evidence type="ECO:0000256" key="2">
    <source>
        <dbReference type="ARBA" id="ARBA00022692"/>
    </source>
</evidence>
<feature type="transmembrane region" description="Helical" evidence="5">
    <location>
        <begin position="21"/>
        <end position="39"/>
    </location>
</feature>
<feature type="non-terminal residue" evidence="7">
    <location>
        <position position="1"/>
    </location>
</feature>
<dbReference type="InterPro" id="IPR011701">
    <property type="entry name" value="MFS"/>
</dbReference>
<dbReference type="EMBL" id="MU005573">
    <property type="protein sequence ID" value="KAF2688534.1"/>
    <property type="molecule type" value="Genomic_DNA"/>
</dbReference>
<evidence type="ECO:0000256" key="5">
    <source>
        <dbReference type="SAM" id="Phobius"/>
    </source>
</evidence>
<dbReference type="InterPro" id="IPR020846">
    <property type="entry name" value="MFS_dom"/>
</dbReference>
<accession>A0A6G1JD93</accession>
<feature type="transmembrane region" description="Helical" evidence="5">
    <location>
        <begin position="77"/>
        <end position="98"/>
    </location>
</feature>
<feature type="transmembrane region" description="Helical" evidence="5">
    <location>
        <begin position="51"/>
        <end position="71"/>
    </location>
</feature>
<dbReference type="Proteomes" id="UP000799291">
    <property type="component" value="Unassembled WGS sequence"/>
</dbReference>
<name>A0A6G1JD93_9PLEO</name>
<evidence type="ECO:0000259" key="6">
    <source>
        <dbReference type="PROSITE" id="PS50850"/>
    </source>
</evidence>
<evidence type="ECO:0000313" key="8">
    <source>
        <dbReference type="Proteomes" id="UP000799291"/>
    </source>
</evidence>
<dbReference type="AlphaFoldDB" id="A0A6G1JD93"/>
<dbReference type="InterPro" id="IPR036259">
    <property type="entry name" value="MFS_trans_sf"/>
</dbReference>
<keyword evidence="2 5" id="KW-0812">Transmembrane</keyword>
<comment type="subcellular location">
    <subcellularLocation>
        <location evidence="1">Membrane</location>
        <topology evidence="1">Multi-pass membrane protein</topology>
    </subcellularLocation>
</comment>
<keyword evidence="8" id="KW-1185">Reference proteome</keyword>
<dbReference type="SUPFAM" id="SSF103473">
    <property type="entry name" value="MFS general substrate transporter"/>
    <property type="match status" value="1"/>
</dbReference>
<keyword evidence="4 5" id="KW-0472">Membrane</keyword>
<dbReference type="Gene3D" id="1.20.1720.10">
    <property type="entry name" value="Multidrug resistance protein D"/>
    <property type="match status" value="1"/>
</dbReference>
<dbReference type="GO" id="GO:0005886">
    <property type="term" value="C:plasma membrane"/>
    <property type="evidence" value="ECO:0007669"/>
    <property type="project" value="TreeGrafter"/>
</dbReference>
<protein>
    <submittedName>
        <fullName evidence="7">MFS general substrate transporter</fullName>
    </submittedName>
</protein>
<organism evidence="7 8">
    <name type="scientific">Lentithecium fluviatile CBS 122367</name>
    <dbReference type="NCBI Taxonomy" id="1168545"/>
    <lineage>
        <taxon>Eukaryota</taxon>
        <taxon>Fungi</taxon>
        <taxon>Dikarya</taxon>
        <taxon>Ascomycota</taxon>
        <taxon>Pezizomycotina</taxon>
        <taxon>Dothideomycetes</taxon>
        <taxon>Pleosporomycetidae</taxon>
        <taxon>Pleosporales</taxon>
        <taxon>Massarineae</taxon>
        <taxon>Lentitheciaceae</taxon>
        <taxon>Lentithecium</taxon>
    </lineage>
</organism>
<gene>
    <name evidence="7" type="ORF">K458DRAFT_265188</name>
</gene>
<dbReference type="PROSITE" id="PS50850">
    <property type="entry name" value="MFS"/>
    <property type="match status" value="1"/>
</dbReference>
<dbReference type="OrthoDB" id="10021397at2759"/>
<sequence length="209" mass="22246">DQTILATAAPTISNEFHSLNGIAWGTNIYLLTLNCFQLFYGKLYSLFSIKFIYIGAIVVFEIGSLVCTTAPNSIALIFGRAIAGFGASGIFSGGMLIVTKIIPLSRRPPYLGVMSGFFFGVAAIAGPFIGGTLTEKSTWRGCFGINLPVGACTILISLFLVRTLPEPTVSTLNHFDIPGTVLMVAGIVCLFLGLQWGGGMYSWSNGRAL</sequence>
<feature type="transmembrane region" description="Helical" evidence="5">
    <location>
        <begin position="143"/>
        <end position="161"/>
    </location>
</feature>
<evidence type="ECO:0000256" key="3">
    <source>
        <dbReference type="ARBA" id="ARBA00022989"/>
    </source>
</evidence>
<dbReference type="PANTHER" id="PTHR23501:SF198">
    <property type="entry name" value="AZOLE RESISTANCE PROTEIN 1-RELATED"/>
    <property type="match status" value="1"/>
</dbReference>
<reference evidence="7" key="1">
    <citation type="journal article" date="2020" name="Stud. Mycol.">
        <title>101 Dothideomycetes genomes: a test case for predicting lifestyles and emergence of pathogens.</title>
        <authorList>
            <person name="Haridas S."/>
            <person name="Albert R."/>
            <person name="Binder M."/>
            <person name="Bloem J."/>
            <person name="Labutti K."/>
            <person name="Salamov A."/>
            <person name="Andreopoulos B."/>
            <person name="Baker S."/>
            <person name="Barry K."/>
            <person name="Bills G."/>
            <person name="Bluhm B."/>
            <person name="Cannon C."/>
            <person name="Castanera R."/>
            <person name="Culley D."/>
            <person name="Daum C."/>
            <person name="Ezra D."/>
            <person name="Gonzalez J."/>
            <person name="Henrissat B."/>
            <person name="Kuo A."/>
            <person name="Liang C."/>
            <person name="Lipzen A."/>
            <person name="Lutzoni F."/>
            <person name="Magnuson J."/>
            <person name="Mondo S."/>
            <person name="Nolan M."/>
            <person name="Ohm R."/>
            <person name="Pangilinan J."/>
            <person name="Park H.-J."/>
            <person name="Ramirez L."/>
            <person name="Alfaro M."/>
            <person name="Sun H."/>
            <person name="Tritt A."/>
            <person name="Yoshinaga Y."/>
            <person name="Zwiers L.-H."/>
            <person name="Turgeon B."/>
            <person name="Goodwin S."/>
            <person name="Spatafora J."/>
            <person name="Crous P."/>
            <person name="Grigoriev I."/>
        </authorList>
    </citation>
    <scope>NUCLEOTIDE SEQUENCE</scope>
    <source>
        <strain evidence="7">CBS 122367</strain>
    </source>
</reference>
<feature type="non-terminal residue" evidence="7">
    <location>
        <position position="209"/>
    </location>
</feature>
<evidence type="ECO:0000256" key="1">
    <source>
        <dbReference type="ARBA" id="ARBA00004141"/>
    </source>
</evidence>
<dbReference type="Pfam" id="PF07690">
    <property type="entry name" value="MFS_1"/>
    <property type="match status" value="1"/>
</dbReference>
<feature type="transmembrane region" description="Helical" evidence="5">
    <location>
        <begin position="181"/>
        <end position="203"/>
    </location>
</feature>
<dbReference type="PANTHER" id="PTHR23501">
    <property type="entry name" value="MAJOR FACILITATOR SUPERFAMILY"/>
    <property type="match status" value="1"/>
</dbReference>
<keyword evidence="3 5" id="KW-1133">Transmembrane helix</keyword>
<evidence type="ECO:0000256" key="4">
    <source>
        <dbReference type="ARBA" id="ARBA00023136"/>
    </source>
</evidence>
<feature type="domain" description="Major facilitator superfamily (MFS) profile" evidence="6">
    <location>
        <begin position="1"/>
        <end position="209"/>
    </location>
</feature>
<evidence type="ECO:0000313" key="7">
    <source>
        <dbReference type="EMBL" id="KAF2688534.1"/>
    </source>
</evidence>
<proteinExistence type="predicted"/>
<dbReference type="GO" id="GO:0022857">
    <property type="term" value="F:transmembrane transporter activity"/>
    <property type="evidence" value="ECO:0007669"/>
    <property type="project" value="InterPro"/>
</dbReference>
<feature type="transmembrane region" description="Helical" evidence="5">
    <location>
        <begin position="110"/>
        <end position="131"/>
    </location>
</feature>